<dbReference type="NCBIfam" id="TIGR01755">
    <property type="entry name" value="flav_wrbA"/>
    <property type="match status" value="1"/>
</dbReference>
<dbReference type="InterPro" id="IPR005025">
    <property type="entry name" value="FMN_Rdtase-like_dom"/>
</dbReference>
<accession>A0A1B9H045</accession>
<feature type="compositionally biased region" description="Low complexity" evidence="2">
    <location>
        <begin position="278"/>
        <end position="327"/>
    </location>
</feature>
<organism evidence="4 5">
    <name type="scientific">Kwoniella heveanensis BCC8398</name>
    <dbReference type="NCBI Taxonomy" id="1296120"/>
    <lineage>
        <taxon>Eukaryota</taxon>
        <taxon>Fungi</taxon>
        <taxon>Dikarya</taxon>
        <taxon>Basidiomycota</taxon>
        <taxon>Agaricomycotina</taxon>
        <taxon>Tremellomycetes</taxon>
        <taxon>Tremellales</taxon>
        <taxon>Cryptococcaceae</taxon>
        <taxon>Kwoniella</taxon>
    </lineage>
</organism>
<reference evidence="4 5" key="1">
    <citation type="submission" date="2013-07" db="EMBL/GenBank/DDBJ databases">
        <title>The Genome Sequence of Cryptococcus heveanensis BCC8398.</title>
        <authorList>
            <consortium name="The Broad Institute Genome Sequencing Platform"/>
            <person name="Cuomo C."/>
            <person name="Litvintseva A."/>
            <person name="Chen Y."/>
            <person name="Heitman J."/>
            <person name="Sun S."/>
            <person name="Springer D."/>
            <person name="Dromer F."/>
            <person name="Young S.K."/>
            <person name="Zeng Q."/>
            <person name="Gargeya S."/>
            <person name="Fitzgerald M."/>
            <person name="Abouelleil A."/>
            <person name="Alvarado L."/>
            <person name="Berlin A.M."/>
            <person name="Chapman S.B."/>
            <person name="Dewar J."/>
            <person name="Goldberg J."/>
            <person name="Griggs A."/>
            <person name="Gujja S."/>
            <person name="Hansen M."/>
            <person name="Howarth C."/>
            <person name="Imamovic A."/>
            <person name="Larimer J."/>
            <person name="McCowan C."/>
            <person name="Murphy C."/>
            <person name="Pearson M."/>
            <person name="Priest M."/>
            <person name="Roberts A."/>
            <person name="Saif S."/>
            <person name="Shea T."/>
            <person name="Sykes S."/>
            <person name="Wortman J."/>
            <person name="Nusbaum C."/>
            <person name="Birren B."/>
        </authorList>
    </citation>
    <scope>NUCLEOTIDE SEQUENCE [LARGE SCALE GENOMIC DNA]</scope>
    <source>
        <strain evidence="4 5">BCC8398</strain>
    </source>
</reference>
<feature type="domain" description="Flavodoxin-like" evidence="3">
    <location>
        <begin position="24"/>
        <end position="210"/>
    </location>
</feature>
<dbReference type="GO" id="GO:0016020">
    <property type="term" value="C:membrane"/>
    <property type="evidence" value="ECO:0007669"/>
    <property type="project" value="TreeGrafter"/>
</dbReference>
<dbReference type="SUPFAM" id="SSF52218">
    <property type="entry name" value="Flavoproteins"/>
    <property type="match status" value="1"/>
</dbReference>
<sequence>MERVEKDKEAEEDAKKIQSTKPVIAVAFYSTYGHIGALAEEVIKGVEASGAIVKPYVIKETLPEEVLTKMHAGSSLHPKYPVITPNDLAEVDGLILGAPTRYGRVPAQVDAFFDATGGLWAKGGLVGKFVTMFTSTAGQHSGQESTFLTTYPFFAHLVYVPIGYANQAVGSLEQVQGGSPYGASTIAGADGSRKPLALELEIAQFQGKFFADFVTTFTKGKHAAVAPAAAAAATNASSSASATPVVPAAAKEVPTLAAPVAVGHDSTTASKEAGYTVDSAPTTSDATATATPAPEEQVTEKPATTAAAPVAAEKATPAPAATKASTPVPAPAKKEAPKKKKGFFASCCGDSGIDK</sequence>
<proteinExistence type="inferred from homology"/>
<dbReference type="EMBL" id="KI669495">
    <property type="protein sequence ID" value="OCF36641.1"/>
    <property type="molecule type" value="Genomic_DNA"/>
</dbReference>
<dbReference type="STRING" id="1296120.A0A1B9H045"/>
<dbReference type="PANTHER" id="PTHR30546:SF23">
    <property type="entry name" value="FLAVOPROTEIN-LIKE PROTEIN YCP4-RELATED"/>
    <property type="match status" value="1"/>
</dbReference>
<dbReference type="InterPro" id="IPR029039">
    <property type="entry name" value="Flavoprotein-like_sf"/>
</dbReference>
<dbReference type="PANTHER" id="PTHR30546">
    <property type="entry name" value="FLAVODOXIN-RELATED PROTEIN WRBA-RELATED"/>
    <property type="match status" value="1"/>
</dbReference>
<dbReference type="AlphaFoldDB" id="A0A1B9H045"/>
<evidence type="ECO:0000259" key="3">
    <source>
        <dbReference type="PROSITE" id="PS50902"/>
    </source>
</evidence>
<evidence type="ECO:0000313" key="5">
    <source>
        <dbReference type="Proteomes" id="UP000092666"/>
    </source>
</evidence>
<dbReference type="InterPro" id="IPR008254">
    <property type="entry name" value="Flavodoxin/NO_synth"/>
</dbReference>
<dbReference type="Pfam" id="PF03358">
    <property type="entry name" value="FMN_red"/>
    <property type="match status" value="1"/>
</dbReference>
<dbReference type="InterPro" id="IPR010089">
    <property type="entry name" value="Flavoprotein_WrbA-like"/>
</dbReference>
<gene>
    <name evidence="4" type="ORF">I316_01893</name>
</gene>
<evidence type="ECO:0000313" key="4">
    <source>
        <dbReference type="EMBL" id="OCF36641.1"/>
    </source>
</evidence>
<dbReference type="GO" id="GO:0003955">
    <property type="term" value="F:NAD(P)H dehydrogenase (quinone) activity"/>
    <property type="evidence" value="ECO:0007669"/>
    <property type="project" value="InterPro"/>
</dbReference>
<name>A0A1B9H045_9TREE</name>
<feature type="region of interest" description="Disordered" evidence="2">
    <location>
        <begin position="268"/>
        <end position="355"/>
    </location>
</feature>
<dbReference type="PROSITE" id="PS50902">
    <property type="entry name" value="FLAVODOXIN_LIKE"/>
    <property type="match status" value="1"/>
</dbReference>
<dbReference type="Gene3D" id="3.40.50.360">
    <property type="match status" value="1"/>
</dbReference>
<dbReference type="NCBIfam" id="NF002999">
    <property type="entry name" value="PRK03767.1"/>
    <property type="match status" value="1"/>
</dbReference>
<comment type="similarity">
    <text evidence="1">Belongs to the WrbA family.</text>
</comment>
<reference evidence="5" key="2">
    <citation type="submission" date="2013-12" db="EMBL/GenBank/DDBJ databases">
        <title>Evolution of pathogenesis and genome organization in the Tremellales.</title>
        <authorList>
            <person name="Cuomo C."/>
            <person name="Litvintseva A."/>
            <person name="Heitman J."/>
            <person name="Chen Y."/>
            <person name="Sun S."/>
            <person name="Springer D."/>
            <person name="Dromer F."/>
            <person name="Young S."/>
            <person name="Zeng Q."/>
            <person name="Chapman S."/>
            <person name="Gujja S."/>
            <person name="Saif S."/>
            <person name="Birren B."/>
        </authorList>
    </citation>
    <scope>NUCLEOTIDE SEQUENCE [LARGE SCALE GENOMIC DNA]</scope>
    <source>
        <strain evidence="5">BCC8398</strain>
    </source>
</reference>
<dbReference type="FunFam" id="3.40.50.360:FF:000001">
    <property type="entry name" value="NAD(P)H dehydrogenase (Quinone) FQR1-like"/>
    <property type="match status" value="1"/>
</dbReference>
<evidence type="ECO:0000256" key="1">
    <source>
        <dbReference type="ARBA" id="ARBA00006961"/>
    </source>
</evidence>
<evidence type="ECO:0000256" key="2">
    <source>
        <dbReference type="SAM" id="MobiDB-lite"/>
    </source>
</evidence>
<dbReference type="OrthoDB" id="504689at2759"/>
<keyword evidence="5" id="KW-1185">Reference proteome</keyword>
<dbReference type="GO" id="GO:0010181">
    <property type="term" value="F:FMN binding"/>
    <property type="evidence" value="ECO:0007669"/>
    <property type="project" value="InterPro"/>
</dbReference>
<dbReference type="Proteomes" id="UP000092666">
    <property type="component" value="Unassembled WGS sequence"/>
</dbReference>
<protein>
    <submittedName>
        <fullName evidence="4">NAD(P)H:quinone oxidoreductase, type IV</fullName>
    </submittedName>
</protein>